<dbReference type="GO" id="GO:0006508">
    <property type="term" value="P:proteolysis"/>
    <property type="evidence" value="ECO:0007669"/>
    <property type="project" value="UniProtKB-KW"/>
</dbReference>
<comment type="caution">
    <text evidence="2">The sequence shown here is derived from an EMBL/GenBank/DDBJ whole genome shotgun (WGS) entry which is preliminary data.</text>
</comment>
<dbReference type="InterPro" id="IPR036059">
    <property type="entry name" value="TldD/PmbA_sf"/>
</dbReference>
<gene>
    <name evidence="2" type="ORF">C7H19_21925</name>
</gene>
<keyword evidence="2" id="KW-0378">Hydrolase</keyword>
<accession>A0A2T1LS04</accession>
<dbReference type="RefSeq" id="WP_106459051.1">
    <property type="nucleotide sequence ID" value="NZ_PXOH01000039.1"/>
</dbReference>
<evidence type="ECO:0000259" key="1">
    <source>
        <dbReference type="Pfam" id="PF19289"/>
    </source>
</evidence>
<sequence>MNLTTTEALESNFNQLSELLVNHLQSEEHLSIELSGEQSQFLRFNTAKVRQAGTVCDGTIQLTLINQQKTAYTAFPFTGDLAVDTAIALDKLNELKKEVAQLPEDPYIVLPENKGSSRDVYTGDLLPPSEAIDEILKDVQGLDFTGFYASGTVIRANANSAGQKHWFATESFFLDYSLIAPSEKAVKAILAGREWQASRYQEQIQQGIEQLKILNDTPVHEVKPGRYRTYLAPDATAAILGMFSWGGVSESSMRQGESALAKLREGKTLSPLFNLRENFTSGSVPRFNELGEIAPDEIPIIVEGKLVNTLVSSRTAIEYGLQANGASGSEGLRSPEISTGTLQNSEILKQLDTGLYLSNLHYLNWSDRPGGRMTGMTRYACFWVENGQIVAPIKDLRFDDSLYAFLGENLIALTDFQDMIPNTDTYFRRSLGGSLMPGLLLEDFTFTL</sequence>
<dbReference type="Proteomes" id="UP000239001">
    <property type="component" value="Unassembled WGS sequence"/>
</dbReference>
<dbReference type="Pfam" id="PF19289">
    <property type="entry name" value="PmbA_TldD_3rd"/>
    <property type="match status" value="1"/>
</dbReference>
<reference evidence="2 3" key="2">
    <citation type="submission" date="2018-03" db="EMBL/GenBank/DDBJ databases">
        <authorList>
            <person name="Keele B.F."/>
        </authorList>
    </citation>
    <scope>NUCLEOTIDE SEQUENCE [LARGE SCALE GENOMIC DNA]</scope>
    <source>
        <strain evidence="2 3">CCALA 016</strain>
    </source>
</reference>
<keyword evidence="2" id="KW-0645">Protease</keyword>
<dbReference type="InterPro" id="IPR045569">
    <property type="entry name" value="Metalloprtase-TldD/E_C"/>
</dbReference>
<dbReference type="EMBL" id="PXOH01000039">
    <property type="protein sequence ID" value="PSF32105.1"/>
    <property type="molecule type" value="Genomic_DNA"/>
</dbReference>
<dbReference type="OrthoDB" id="9763230at2"/>
<feature type="domain" description="Metalloprotease TldD/E C-terminal" evidence="1">
    <location>
        <begin position="224"/>
        <end position="447"/>
    </location>
</feature>
<dbReference type="SUPFAM" id="SSF111283">
    <property type="entry name" value="Putative modulator of DNA gyrase, PmbA/TldD"/>
    <property type="match status" value="1"/>
</dbReference>
<dbReference type="AlphaFoldDB" id="A0A2T1LS04"/>
<dbReference type="PANTHER" id="PTHR43666">
    <property type="entry name" value="TLDD PROTEIN"/>
    <property type="match status" value="1"/>
</dbReference>
<organism evidence="2 3">
    <name type="scientific">Aphanothece hegewaldii CCALA 016</name>
    <dbReference type="NCBI Taxonomy" id="2107694"/>
    <lineage>
        <taxon>Bacteria</taxon>
        <taxon>Bacillati</taxon>
        <taxon>Cyanobacteriota</taxon>
        <taxon>Cyanophyceae</taxon>
        <taxon>Oscillatoriophycideae</taxon>
        <taxon>Chroococcales</taxon>
        <taxon>Aphanothecaceae</taxon>
        <taxon>Aphanothece</taxon>
    </lineage>
</organism>
<protein>
    <submittedName>
        <fullName evidence="2">Zn-dependent protease</fullName>
    </submittedName>
</protein>
<keyword evidence="3" id="KW-1185">Reference proteome</keyword>
<proteinExistence type="predicted"/>
<dbReference type="PANTHER" id="PTHR43666:SF1">
    <property type="entry name" value="CONSERVED PROTEIN"/>
    <property type="match status" value="1"/>
</dbReference>
<evidence type="ECO:0000313" key="3">
    <source>
        <dbReference type="Proteomes" id="UP000239001"/>
    </source>
</evidence>
<reference evidence="2 3" key="1">
    <citation type="submission" date="2018-03" db="EMBL/GenBank/DDBJ databases">
        <title>The ancient ancestry and fast evolution of plastids.</title>
        <authorList>
            <person name="Moore K.R."/>
            <person name="Magnabosco C."/>
            <person name="Momper L."/>
            <person name="Gold D.A."/>
            <person name="Bosak T."/>
            <person name="Fournier G.P."/>
        </authorList>
    </citation>
    <scope>NUCLEOTIDE SEQUENCE [LARGE SCALE GENOMIC DNA]</scope>
    <source>
        <strain evidence="2 3">CCALA 016</strain>
    </source>
</reference>
<name>A0A2T1LS04_9CHRO</name>
<evidence type="ECO:0000313" key="2">
    <source>
        <dbReference type="EMBL" id="PSF32105.1"/>
    </source>
</evidence>
<dbReference type="GO" id="GO:0008237">
    <property type="term" value="F:metallopeptidase activity"/>
    <property type="evidence" value="ECO:0007669"/>
    <property type="project" value="InterPro"/>
</dbReference>